<dbReference type="PANTHER" id="PTHR36113:SF3">
    <property type="entry name" value="SLL5075 PROTEIN"/>
    <property type="match status" value="1"/>
</dbReference>
<sequence length="243" mass="27378">MTFAYLVEIHLPVLDVAISAEWYQKYFGMKVIHQEEQKVKLAMQEGTLLSLEQAMELNHYVECPFNVNVYEAVEVYERLKRGGVKIYEEPGPFHHMTCFKVADPNGYPIGVVSWREEGYENIPIIRLGGAFLPVSSLGKALDWYERCLGITRRYEFTIRVPGYAEAFQAATLGNINLTLVEIPSAVSLQGRPFSIGTTNPKGQYKQLRAKGVMVSSYEDCGGKSSFQFLDPDEHEIGVVGILQ</sequence>
<dbReference type="GeneID" id="64220544"/>
<accession>A0A1V0URS1</accession>
<dbReference type="Gene3D" id="3.10.180.10">
    <property type="entry name" value="2,3-Dihydroxybiphenyl 1,2-Dioxygenase, domain 1"/>
    <property type="match status" value="2"/>
</dbReference>
<dbReference type="InterPro" id="IPR004360">
    <property type="entry name" value="Glyas_Fos-R_dOase_dom"/>
</dbReference>
<evidence type="ECO:0000313" key="1">
    <source>
        <dbReference type="EMBL" id="ARF67979.1"/>
    </source>
</evidence>
<dbReference type="InterPro" id="IPR029068">
    <property type="entry name" value="Glyas_Bleomycin-R_OHBP_Dase"/>
</dbReference>
<dbReference type="PANTHER" id="PTHR36113">
    <property type="entry name" value="LYASE, PUTATIVE-RELATED-RELATED"/>
    <property type="match status" value="1"/>
</dbReference>
<dbReference type="InterPro" id="IPR037523">
    <property type="entry name" value="VOC_core"/>
</dbReference>
<evidence type="ECO:0000313" key="2">
    <source>
        <dbReference type="Proteomes" id="UP000192727"/>
    </source>
</evidence>
<reference evidence="1 2" key="1">
    <citation type="submission" date="2017-03" db="EMBL/GenBank/DDBJ databases">
        <title>Paenibacillus larvae genome sequencing.</title>
        <authorList>
            <person name="Dingman D.W."/>
        </authorList>
    </citation>
    <scope>NUCLEOTIDE SEQUENCE [LARGE SCALE GENOMIC DNA]</scope>
    <source>
        <strain evidence="1 2">SAG 10367</strain>
    </source>
</reference>
<gene>
    <name evidence="1" type="ORF">B7C51_09275</name>
</gene>
<dbReference type="InterPro" id="IPR051332">
    <property type="entry name" value="Fosfomycin_Res_Enzymes"/>
</dbReference>
<name>A0A1V0URS1_9BACL</name>
<dbReference type="CDD" id="cd06587">
    <property type="entry name" value="VOC"/>
    <property type="match status" value="1"/>
</dbReference>
<proteinExistence type="predicted"/>
<dbReference type="EMBL" id="CP020557">
    <property type="protein sequence ID" value="ARF67979.1"/>
    <property type="molecule type" value="Genomic_DNA"/>
</dbReference>
<organism evidence="1 2">
    <name type="scientific">Paenibacillus larvae subsp. pulvifaciens</name>
    <dbReference type="NCBI Taxonomy" id="1477"/>
    <lineage>
        <taxon>Bacteria</taxon>
        <taxon>Bacillati</taxon>
        <taxon>Bacillota</taxon>
        <taxon>Bacilli</taxon>
        <taxon>Bacillales</taxon>
        <taxon>Paenibacillaceae</taxon>
        <taxon>Paenibacillus</taxon>
    </lineage>
</organism>
<protein>
    <submittedName>
        <fullName evidence="1">Uncharacterized protein</fullName>
    </submittedName>
</protein>
<dbReference type="AlphaFoldDB" id="A0A1V0URS1"/>
<dbReference type="SUPFAM" id="SSF54593">
    <property type="entry name" value="Glyoxalase/Bleomycin resistance protein/Dihydroxybiphenyl dioxygenase"/>
    <property type="match status" value="2"/>
</dbReference>
<dbReference type="Pfam" id="PF00903">
    <property type="entry name" value="Glyoxalase"/>
    <property type="match status" value="2"/>
</dbReference>
<dbReference type="RefSeq" id="WP_077996125.1">
    <property type="nucleotide sequence ID" value="NZ_CP019794.1"/>
</dbReference>
<dbReference type="Proteomes" id="UP000192727">
    <property type="component" value="Chromosome"/>
</dbReference>
<dbReference type="PROSITE" id="PS51819">
    <property type="entry name" value="VOC"/>
    <property type="match status" value="2"/>
</dbReference>